<proteinExistence type="inferred from homology"/>
<gene>
    <name evidence="6" type="ORF">DMC30DRAFT_334478</name>
</gene>
<feature type="non-terminal residue" evidence="6">
    <location>
        <position position="1"/>
    </location>
</feature>
<organism evidence="6 7">
    <name type="scientific">Rhodotorula diobovata</name>
    <dbReference type="NCBI Taxonomy" id="5288"/>
    <lineage>
        <taxon>Eukaryota</taxon>
        <taxon>Fungi</taxon>
        <taxon>Dikarya</taxon>
        <taxon>Basidiomycota</taxon>
        <taxon>Pucciniomycotina</taxon>
        <taxon>Microbotryomycetes</taxon>
        <taxon>Sporidiobolales</taxon>
        <taxon>Sporidiobolaceae</taxon>
        <taxon>Rhodotorula</taxon>
    </lineage>
</organism>
<dbReference type="EMBL" id="SOZI01000112">
    <property type="protein sequence ID" value="TNY19019.1"/>
    <property type="molecule type" value="Genomic_DNA"/>
</dbReference>
<comment type="caution">
    <text evidence="6">The sequence shown here is derived from an EMBL/GenBank/DDBJ whole genome shotgun (WGS) entry which is preliminary data.</text>
</comment>
<evidence type="ECO:0000256" key="2">
    <source>
        <dbReference type="ARBA" id="ARBA00023015"/>
    </source>
</evidence>
<reference evidence="6 7" key="1">
    <citation type="submission" date="2019-03" db="EMBL/GenBank/DDBJ databases">
        <title>Rhodosporidium diobovatum UCD-FST 08-225 genome sequencing, assembly, and annotation.</title>
        <authorList>
            <person name="Fakankun I.U."/>
            <person name="Fristensky B."/>
            <person name="Levin D.B."/>
        </authorList>
    </citation>
    <scope>NUCLEOTIDE SEQUENCE [LARGE SCALE GENOMIC DNA]</scope>
    <source>
        <strain evidence="6 7">UCD-FST 08-225</strain>
    </source>
</reference>
<dbReference type="InterPro" id="IPR036887">
    <property type="entry name" value="HTH_APSES_sf"/>
</dbReference>
<dbReference type="PANTHER" id="PTHR47792">
    <property type="entry name" value="PROTEIN SOK2-RELATED"/>
    <property type="match status" value="1"/>
</dbReference>
<dbReference type="Proteomes" id="UP000311382">
    <property type="component" value="Unassembled WGS sequence"/>
</dbReference>
<dbReference type="SMART" id="SM01252">
    <property type="entry name" value="KilA-N"/>
    <property type="match status" value="1"/>
</dbReference>
<evidence type="ECO:0000256" key="3">
    <source>
        <dbReference type="ARBA" id="ARBA00023125"/>
    </source>
</evidence>
<dbReference type="PANTHER" id="PTHR47792:SF1">
    <property type="entry name" value="PROTEIN SOK2-RELATED"/>
    <property type="match status" value="1"/>
</dbReference>
<feature type="non-terminal residue" evidence="6">
    <location>
        <position position="112"/>
    </location>
</feature>
<feature type="domain" description="HTH APSES-type" evidence="5">
    <location>
        <begin position="4"/>
        <end position="112"/>
    </location>
</feature>
<comment type="similarity">
    <text evidence="1">Belongs to the EFG1/PHD1/stuA family.</text>
</comment>
<dbReference type="InterPro" id="IPR003163">
    <property type="entry name" value="Tscrpt_reg_HTH_APSES-type"/>
</dbReference>
<evidence type="ECO:0000256" key="4">
    <source>
        <dbReference type="ARBA" id="ARBA00023163"/>
    </source>
</evidence>
<accession>A0A5C5FRS6</accession>
<dbReference type="GO" id="GO:0003700">
    <property type="term" value="F:DNA-binding transcription factor activity"/>
    <property type="evidence" value="ECO:0007669"/>
    <property type="project" value="TreeGrafter"/>
</dbReference>
<keyword evidence="7" id="KW-1185">Reference proteome</keyword>
<dbReference type="PROSITE" id="PS51299">
    <property type="entry name" value="HTH_APSES"/>
    <property type="match status" value="1"/>
</dbReference>
<dbReference type="AlphaFoldDB" id="A0A5C5FRS6"/>
<dbReference type="SUPFAM" id="SSF54616">
    <property type="entry name" value="DNA-binding domain of Mlu1-box binding protein MBP1"/>
    <property type="match status" value="1"/>
</dbReference>
<dbReference type="GO" id="GO:0043565">
    <property type="term" value="F:sequence-specific DNA binding"/>
    <property type="evidence" value="ECO:0007669"/>
    <property type="project" value="TreeGrafter"/>
</dbReference>
<name>A0A5C5FRS6_9BASI</name>
<dbReference type="Gene3D" id="3.10.260.10">
    <property type="entry name" value="Transcription regulator HTH, APSES-type DNA-binding domain"/>
    <property type="match status" value="1"/>
</dbReference>
<dbReference type="InterPro" id="IPR029790">
    <property type="entry name" value="EFG1/Phd1/StuA"/>
</dbReference>
<dbReference type="InterPro" id="IPR018004">
    <property type="entry name" value="KilA/APSES_HTH"/>
</dbReference>
<keyword evidence="2" id="KW-0805">Transcription regulation</keyword>
<keyword evidence="4" id="KW-0804">Transcription</keyword>
<protein>
    <submittedName>
        <fullName evidence="6">Transcription regulator HTH, apses-type DNA-binding domain-containing protein</fullName>
    </submittedName>
</protein>
<evidence type="ECO:0000256" key="1">
    <source>
        <dbReference type="ARBA" id="ARBA00007247"/>
    </source>
</evidence>
<dbReference type="GO" id="GO:0045944">
    <property type="term" value="P:positive regulation of transcription by RNA polymerase II"/>
    <property type="evidence" value="ECO:0007669"/>
    <property type="project" value="TreeGrafter"/>
</dbReference>
<evidence type="ECO:0000259" key="5">
    <source>
        <dbReference type="PROSITE" id="PS51299"/>
    </source>
</evidence>
<dbReference type="STRING" id="5288.A0A5C5FRS6"/>
<keyword evidence="3 6" id="KW-0238">DNA-binding</keyword>
<sequence length="112" mass="12881">RNPIVSCTLWEDERTVVMQVLIEGHVVARRADNDWVNSTKLLNMVVGMTRGKRDMYLKASLLNEPERIVFRRGALHLKGVWIPLPAAVELANNYGLTDFLYPLFEPNIRSFL</sequence>
<evidence type="ECO:0000313" key="6">
    <source>
        <dbReference type="EMBL" id="TNY19019.1"/>
    </source>
</evidence>
<dbReference type="OrthoDB" id="5407653at2759"/>
<dbReference type="GO" id="GO:0005634">
    <property type="term" value="C:nucleus"/>
    <property type="evidence" value="ECO:0007669"/>
    <property type="project" value="TreeGrafter"/>
</dbReference>
<evidence type="ECO:0000313" key="7">
    <source>
        <dbReference type="Proteomes" id="UP000311382"/>
    </source>
</evidence>